<feature type="transmembrane region" description="Helical" evidence="5">
    <location>
        <begin position="97"/>
        <end position="113"/>
    </location>
</feature>
<keyword evidence="2 5" id="KW-0812">Transmembrane</keyword>
<proteinExistence type="predicted"/>
<dbReference type="EMBL" id="SDMP01000015">
    <property type="protein sequence ID" value="RYR07207.1"/>
    <property type="molecule type" value="Genomic_DNA"/>
</dbReference>
<dbReference type="Proteomes" id="UP000289738">
    <property type="component" value="Chromosome B05"/>
</dbReference>
<dbReference type="InterPro" id="IPR004853">
    <property type="entry name" value="Sugar_P_trans_dom"/>
</dbReference>
<comment type="subcellular location">
    <subcellularLocation>
        <location evidence="1">Membrane</location>
        <topology evidence="1">Multi-pass membrane protein</topology>
    </subcellularLocation>
</comment>
<accession>A0A444YZ28</accession>
<evidence type="ECO:0000256" key="2">
    <source>
        <dbReference type="ARBA" id="ARBA00022692"/>
    </source>
</evidence>
<protein>
    <recommendedName>
        <fullName evidence="6">Sugar phosphate transporter domain-containing protein</fullName>
    </recommendedName>
</protein>
<reference evidence="7 8" key="1">
    <citation type="submission" date="2019-01" db="EMBL/GenBank/DDBJ databases">
        <title>Sequencing of cultivated peanut Arachis hypogaea provides insights into genome evolution and oil improvement.</title>
        <authorList>
            <person name="Chen X."/>
        </authorList>
    </citation>
    <scope>NUCLEOTIDE SEQUENCE [LARGE SCALE GENOMIC DNA]</scope>
    <source>
        <strain evidence="8">cv. Fuhuasheng</strain>
        <tissue evidence="7">Leaves</tissue>
    </source>
</reference>
<feature type="transmembrane region" description="Helical" evidence="5">
    <location>
        <begin position="225"/>
        <end position="249"/>
    </location>
</feature>
<evidence type="ECO:0000256" key="3">
    <source>
        <dbReference type="ARBA" id="ARBA00022989"/>
    </source>
</evidence>
<keyword evidence="3 5" id="KW-1133">Transmembrane helix</keyword>
<keyword evidence="4 5" id="KW-0472">Membrane</keyword>
<feature type="transmembrane region" description="Helical" evidence="5">
    <location>
        <begin position="59"/>
        <end position="85"/>
    </location>
</feature>
<feature type="transmembrane region" description="Helical" evidence="5">
    <location>
        <begin position="134"/>
        <end position="155"/>
    </location>
</feature>
<dbReference type="GO" id="GO:0016020">
    <property type="term" value="C:membrane"/>
    <property type="evidence" value="ECO:0007669"/>
    <property type="project" value="UniProtKB-SubCell"/>
</dbReference>
<organism evidence="7 8">
    <name type="scientific">Arachis hypogaea</name>
    <name type="common">Peanut</name>
    <dbReference type="NCBI Taxonomy" id="3818"/>
    <lineage>
        <taxon>Eukaryota</taxon>
        <taxon>Viridiplantae</taxon>
        <taxon>Streptophyta</taxon>
        <taxon>Embryophyta</taxon>
        <taxon>Tracheophyta</taxon>
        <taxon>Spermatophyta</taxon>
        <taxon>Magnoliopsida</taxon>
        <taxon>eudicotyledons</taxon>
        <taxon>Gunneridae</taxon>
        <taxon>Pentapetalae</taxon>
        <taxon>rosids</taxon>
        <taxon>fabids</taxon>
        <taxon>Fabales</taxon>
        <taxon>Fabaceae</taxon>
        <taxon>Papilionoideae</taxon>
        <taxon>50 kb inversion clade</taxon>
        <taxon>dalbergioids sensu lato</taxon>
        <taxon>Dalbergieae</taxon>
        <taxon>Pterocarpus clade</taxon>
        <taxon>Arachis</taxon>
    </lineage>
</organism>
<name>A0A444YZ28_ARAHY</name>
<comment type="caution">
    <text evidence="7">The sequence shown here is derived from an EMBL/GenBank/DDBJ whole genome shotgun (WGS) entry which is preliminary data.</text>
</comment>
<sequence length="264" mass="28702">MINLIWSLNLHPRPNITRSQLVAILPLVVAHTMGNLLTNISLGKVAVSFTHTIKAMEPFFTVVLSSLFLGETPTFAVVSSLVPIVGGVALASMTEVSFNWIGFATAMASNLTNQSRNVLSKKLMVNEEETLDNINLYSLITIISFILLVPFTIFLEGVKFTPSYLQSAACQGLNVRELCVRSVLAAFCFHAYQQVSYGILQMVSPVSHSVGNCVKRVVVIASSVIFFQIPLSPLNTLGTGVALLGVFLYSRVKQIKPKPQTKAA</sequence>
<dbReference type="InterPro" id="IPR037185">
    <property type="entry name" value="EmrE-like"/>
</dbReference>
<evidence type="ECO:0000259" key="6">
    <source>
        <dbReference type="Pfam" id="PF03151"/>
    </source>
</evidence>
<evidence type="ECO:0000313" key="8">
    <source>
        <dbReference type="Proteomes" id="UP000289738"/>
    </source>
</evidence>
<feature type="transmembrane region" description="Helical" evidence="5">
    <location>
        <begin position="20"/>
        <end position="38"/>
    </location>
</feature>
<dbReference type="InterPro" id="IPR050186">
    <property type="entry name" value="TPT_transporter"/>
</dbReference>
<dbReference type="SUPFAM" id="SSF103481">
    <property type="entry name" value="Multidrug resistance efflux transporter EmrE"/>
    <property type="match status" value="1"/>
</dbReference>
<evidence type="ECO:0000256" key="1">
    <source>
        <dbReference type="ARBA" id="ARBA00004141"/>
    </source>
</evidence>
<gene>
    <name evidence="7" type="ORF">Ahy_B05g074518</name>
</gene>
<evidence type="ECO:0000313" key="7">
    <source>
        <dbReference type="EMBL" id="RYR07207.1"/>
    </source>
</evidence>
<keyword evidence="8" id="KW-1185">Reference proteome</keyword>
<dbReference type="PANTHER" id="PTHR11132">
    <property type="entry name" value="SOLUTE CARRIER FAMILY 35"/>
    <property type="match status" value="1"/>
</dbReference>
<evidence type="ECO:0000256" key="4">
    <source>
        <dbReference type="ARBA" id="ARBA00023136"/>
    </source>
</evidence>
<feature type="domain" description="Sugar phosphate transporter" evidence="6">
    <location>
        <begin position="2"/>
        <end position="250"/>
    </location>
</feature>
<dbReference type="AlphaFoldDB" id="A0A444YZ28"/>
<evidence type="ECO:0000256" key="5">
    <source>
        <dbReference type="SAM" id="Phobius"/>
    </source>
</evidence>
<dbReference type="Pfam" id="PF03151">
    <property type="entry name" value="TPT"/>
    <property type="match status" value="1"/>
</dbReference>